<dbReference type="InterPro" id="IPR039424">
    <property type="entry name" value="SBP_5"/>
</dbReference>
<dbReference type="STRING" id="1391654.AKJ09_00094"/>
<evidence type="ECO:0000313" key="4">
    <source>
        <dbReference type="Proteomes" id="UP000064967"/>
    </source>
</evidence>
<dbReference type="CDD" id="cd00995">
    <property type="entry name" value="PBP2_NikA_DppA_OppA_like"/>
    <property type="match status" value="1"/>
</dbReference>
<dbReference type="PANTHER" id="PTHR30290">
    <property type="entry name" value="PERIPLASMIC BINDING COMPONENT OF ABC TRANSPORTER"/>
    <property type="match status" value="1"/>
</dbReference>
<dbReference type="Proteomes" id="UP000064967">
    <property type="component" value="Chromosome"/>
</dbReference>
<evidence type="ECO:0000259" key="2">
    <source>
        <dbReference type="Pfam" id="PF00496"/>
    </source>
</evidence>
<dbReference type="InterPro" id="IPR030678">
    <property type="entry name" value="Peptide/Ni-bd"/>
</dbReference>
<proteinExistence type="predicted"/>
<sequence length="507" mass="54408">MQQGTSAFGFFCAMVTLLLASTSAGCKGLRDGARASGERPVEMLVSTDPETLDPRYATDAVAMRTTRLIHAGLVRLDEQTLAPKPYLARTWTWLDPLTLRIELAPGLRFHSGAKLTANDVVATLRAFGSKEVGSRHARVVEAIGAVTAESEFVVVVHLARPHATLLTDLELPILRASEAGSAPRPDGTLDGLGPFTVARRGPGEIVLQPFDGGPLPAPKHAVVLRTVHDENARALRMHADRADLVVNGFSPTLLPALEKANGVVVSGREGANLTYMLARNGDGPLADVRVRRALSMAIDRDGIARSLLAGHAQSASTLLPPSHWAHSPAEAWPFDPARARIALAEAGYPHLRLTLLTSTDRLRGTIARVLAQELADVGVELTVVPLELGALLARLSAGDFELATLQLPELTEPNVLRVFLHSSSIPPNGANRARIRDSEVDRLLDEGEATANPDARRVLYAALERRVRDEALLLPLWHEDQIAVASARASAFRPSAEGRWLGLASLP</sequence>
<accession>A0A0K1PIT1</accession>
<dbReference type="PANTHER" id="PTHR30290:SF83">
    <property type="entry name" value="ABC TRANSPORTER SUBSTRATE-BINDING PROTEIN"/>
    <property type="match status" value="1"/>
</dbReference>
<dbReference type="InterPro" id="IPR000914">
    <property type="entry name" value="SBP_5_dom"/>
</dbReference>
<dbReference type="GO" id="GO:0030288">
    <property type="term" value="C:outer membrane-bounded periplasmic space"/>
    <property type="evidence" value="ECO:0007669"/>
    <property type="project" value="UniProtKB-ARBA"/>
</dbReference>
<reference evidence="3 4" key="1">
    <citation type="submission" date="2015-08" db="EMBL/GenBank/DDBJ databases">
        <authorList>
            <person name="Babu N.S."/>
            <person name="Beckwith C.J."/>
            <person name="Beseler K.G."/>
            <person name="Brison A."/>
            <person name="Carone J.V."/>
            <person name="Caskin T.P."/>
            <person name="Diamond M."/>
            <person name="Durham M.E."/>
            <person name="Foxe J.M."/>
            <person name="Go M."/>
            <person name="Henderson B.A."/>
            <person name="Jones I.B."/>
            <person name="McGettigan J.A."/>
            <person name="Micheletti S.J."/>
            <person name="Nasrallah M.E."/>
            <person name="Ortiz D."/>
            <person name="Piller C.R."/>
            <person name="Privatt S.R."/>
            <person name="Schneider S.L."/>
            <person name="Sharp S."/>
            <person name="Smith T.C."/>
            <person name="Stanton J.D."/>
            <person name="Ullery H.E."/>
            <person name="Wilson R.J."/>
            <person name="Serrano M.G."/>
            <person name="Buck G."/>
            <person name="Lee V."/>
            <person name="Wang Y."/>
            <person name="Carvalho R."/>
            <person name="Voegtly L."/>
            <person name="Shi R."/>
            <person name="Duckworth R."/>
            <person name="Johnson A."/>
            <person name="Loviza R."/>
            <person name="Walstead R."/>
            <person name="Shah Z."/>
            <person name="Kiflezghi M."/>
            <person name="Wade K."/>
            <person name="Ball S.L."/>
            <person name="Bradley K.W."/>
            <person name="Asai D.J."/>
            <person name="Bowman C.A."/>
            <person name="Russell D.A."/>
            <person name="Pope W.H."/>
            <person name="Jacobs-Sera D."/>
            <person name="Hendrix R.W."/>
            <person name="Hatfull G.F."/>
        </authorList>
    </citation>
    <scope>NUCLEOTIDE SEQUENCE [LARGE SCALE GENOMIC DNA]</scope>
    <source>
        <strain evidence="3 4">DSM 27648</strain>
    </source>
</reference>
<protein>
    <submittedName>
        <fullName evidence="3">Dipeptide-binding ABC transporter, periplasmic substrate-binding component</fullName>
    </submittedName>
</protein>
<keyword evidence="4" id="KW-1185">Reference proteome</keyword>
<feature type="chain" id="PRO_5005465842" evidence="1">
    <location>
        <begin position="21"/>
        <end position="507"/>
    </location>
</feature>
<dbReference type="Gene3D" id="3.40.190.10">
    <property type="entry name" value="Periplasmic binding protein-like II"/>
    <property type="match status" value="1"/>
</dbReference>
<organism evidence="3 4">
    <name type="scientific">Labilithrix luteola</name>
    <dbReference type="NCBI Taxonomy" id="1391654"/>
    <lineage>
        <taxon>Bacteria</taxon>
        <taxon>Pseudomonadati</taxon>
        <taxon>Myxococcota</taxon>
        <taxon>Polyangia</taxon>
        <taxon>Polyangiales</taxon>
        <taxon>Labilitrichaceae</taxon>
        <taxon>Labilithrix</taxon>
    </lineage>
</organism>
<dbReference type="Gene3D" id="3.10.105.10">
    <property type="entry name" value="Dipeptide-binding Protein, Domain 3"/>
    <property type="match status" value="1"/>
</dbReference>
<feature type="signal peptide" evidence="1">
    <location>
        <begin position="1"/>
        <end position="20"/>
    </location>
</feature>
<dbReference type="Pfam" id="PF00496">
    <property type="entry name" value="SBP_bac_5"/>
    <property type="match status" value="1"/>
</dbReference>
<dbReference type="EMBL" id="CP012333">
    <property type="protein sequence ID" value="AKU93430.1"/>
    <property type="molecule type" value="Genomic_DNA"/>
</dbReference>
<dbReference type="PIRSF" id="PIRSF002741">
    <property type="entry name" value="MppA"/>
    <property type="match status" value="1"/>
</dbReference>
<evidence type="ECO:0000313" key="3">
    <source>
        <dbReference type="EMBL" id="AKU93430.1"/>
    </source>
</evidence>
<dbReference type="SUPFAM" id="SSF53850">
    <property type="entry name" value="Periplasmic binding protein-like II"/>
    <property type="match status" value="1"/>
</dbReference>
<evidence type="ECO:0000256" key="1">
    <source>
        <dbReference type="SAM" id="SignalP"/>
    </source>
</evidence>
<keyword evidence="1" id="KW-0732">Signal</keyword>
<dbReference type="GO" id="GO:1904680">
    <property type="term" value="F:peptide transmembrane transporter activity"/>
    <property type="evidence" value="ECO:0007669"/>
    <property type="project" value="TreeGrafter"/>
</dbReference>
<dbReference type="GO" id="GO:0015833">
    <property type="term" value="P:peptide transport"/>
    <property type="evidence" value="ECO:0007669"/>
    <property type="project" value="TreeGrafter"/>
</dbReference>
<dbReference type="KEGG" id="llu:AKJ09_00094"/>
<name>A0A0K1PIT1_9BACT</name>
<gene>
    <name evidence="3" type="ORF">AKJ09_00094</name>
</gene>
<dbReference type="GO" id="GO:0043190">
    <property type="term" value="C:ATP-binding cassette (ABC) transporter complex"/>
    <property type="evidence" value="ECO:0007669"/>
    <property type="project" value="InterPro"/>
</dbReference>
<feature type="domain" description="Solute-binding protein family 5" evidence="2">
    <location>
        <begin position="83"/>
        <end position="405"/>
    </location>
</feature>
<dbReference type="AlphaFoldDB" id="A0A0K1PIT1"/>
<dbReference type="Gene3D" id="3.90.76.10">
    <property type="entry name" value="Dipeptide-binding Protein, Domain 1"/>
    <property type="match status" value="1"/>
</dbReference>